<name>A0A167VF26_PENCH</name>
<dbReference type="EMBL" id="CM002798">
    <property type="protein sequence ID" value="KZN90375.1"/>
    <property type="molecule type" value="Genomic_DNA"/>
</dbReference>
<gene>
    <name evidence="1" type="ORF">EN45_004920</name>
</gene>
<evidence type="ECO:0000313" key="1">
    <source>
        <dbReference type="EMBL" id="KZN90375.1"/>
    </source>
</evidence>
<organism evidence="1">
    <name type="scientific">Penicillium chrysogenum</name>
    <name type="common">Penicillium notatum</name>
    <dbReference type="NCBI Taxonomy" id="5076"/>
    <lineage>
        <taxon>Eukaryota</taxon>
        <taxon>Fungi</taxon>
        <taxon>Dikarya</taxon>
        <taxon>Ascomycota</taxon>
        <taxon>Pezizomycotina</taxon>
        <taxon>Eurotiomycetes</taxon>
        <taxon>Eurotiomycetidae</taxon>
        <taxon>Eurotiales</taxon>
        <taxon>Aspergillaceae</taxon>
        <taxon>Penicillium</taxon>
        <taxon>Penicillium chrysogenum species complex</taxon>
    </lineage>
</organism>
<sequence length="117" mass="13262">MHIKYLLPGKTGVAQLGESRFHLRCRLQAQPSARPAQVRPGQHSLVIVSRCSMQASWLYKLQDQSGIAMYHSNNEIMDVSLQNEPLPSNVSIKSSRYRVTRNLIYHSQAKSSEGLRQ</sequence>
<dbReference type="Proteomes" id="UP000076449">
    <property type="component" value="Chromosome I"/>
</dbReference>
<protein>
    <submittedName>
        <fullName evidence="1">Uncharacterized protein</fullName>
    </submittedName>
</protein>
<reference evidence="1" key="1">
    <citation type="journal article" date="2014" name="Genome Announc.">
        <title>Complete sequencing and chromosome-scale genome assembly of the industrial progenitor strain P2niaD18 from the penicillin producer Penicillium chrysogenum.</title>
        <authorList>
            <person name="Specht T."/>
            <person name="Dahlmann T.A."/>
            <person name="Zadra I."/>
            <person name="Kurnsteiner H."/>
            <person name="Kuck U."/>
        </authorList>
    </citation>
    <scope>NUCLEOTIDE SEQUENCE [LARGE SCALE GENOMIC DNA]</scope>
    <source>
        <strain evidence="1">P2niaD18</strain>
    </source>
</reference>
<accession>A0A167VF26</accession>
<dbReference type="AlphaFoldDB" id="A0A167VF26"/>
<proteinExistence type="predicted"/>